<dbReference type="Proteomes" id="UP001600888">
    <property type="component" value="Unassembled WGS sequence"/>
</dbReference>
<feature type="region of interest" description="Disordered" evidence="1">
    <location>
        <begin position="1"/>
        <end position="23"/>
    </location>
</feature>
<organism evidence="2 3">
    <name type="scientific">Diaporthe vaccinii</name>
    <dbReference type="NCBI Taxonomy" id="105482"/>
    <lineage>
        <taxon>Eukaryota</taxon>
        <taxon>Fungi</taxon>
        <taxon>Dikarya</taxon>
        <taxon>Ascomycota</taxon>
        <taxon>Pezizomycotina</taxon>
        <taxon>Sordariomycetes</taxon>
        <taxon>Sordariomycetidae</taxon>
        <taxon>Diaporthales</taxon>
        <taxon>Diaporthaceae</taxon>
        <taxon>Diaporthe</taxon>
        <taxon>Diaporthe eres species complex</taxon>
    </lineage>
</organism>
<protein>
    <submittedName>
        <fullName evidence="2">Uncharacterized protein</fullName>
    </submittedName>
</protein>
<keyword evidence="3" id="KW-1185">Reference proteome</keyword>
<sequence length="151" mass="16741">MTEGRWGGRDGEGDHVMAEHTSGPRGSWMQWRLISAGCYFEWTRLPLAFPASLLLLFRTDPPALRAKPFTAQCPTSAMEILPYEARTRAKHQSFPYTPSEFCSGLVMDATLGRGPVRFGCCVTERLVLVASGVSCTAVQRVLVDRPTSTRF</sequence>
<name>A0ABR4E5H7_9PEZI</name>
<feature type="compositionally biased region" description="Basic and acidic residues" evidence="1">
    <location>
        <begin position="1"/>
        <end position="18"/>
    </location>
</feature>
<reference evidence="2 3" key="1">
    <citation type="submission" date="2024-03" db="EMBL/GenBank/DDBJ databases">
        <title>A high-quality draft genome sequence of Diaporthe vaccinii, a causative agent of upright dieback and viscid rot disease in cranberry plants.</title>
        <authorList>
            <person name="Sarrasin M."/>
            <person name="Lang B.F."/>
            <person name="Burger G."/>
        </authorList>
    </citation>
    <scope>NUCLEOTIDE SEQUENCE [LARGE SCALE GENOMIC DNA]</scope>
    <source>
        <strain evidence="2 3">IS7</strain>
    </source>
</reference>
<gene>
    <name evidence="2" type="ORF">FJTKL_15361</name>
</gene>
<accession>A0ABR4E5H7</accession>
<evidence type="ECO:0000313" key="2">
    <source>
        <dbReference type="EMBL" id="KAL2277616.1"/>
    </source>
</evidence>
<dbReference type="EMBL" id="JBAWTH010000097">
    <property type="protein sequence ID" value="KAL2277616.1"/>
    <property type="molecule type" value="Genomic_DNA"/>
</dbReference>
<evidence type="ECO:0000256" key="1">
    <source>
        <dbReference type="SAM" id="MobiDB-lite"/>
    </source>
</evidence>
<comment type="caution">
    <text evidence="2">The sequence shown here is derived from an EMBL/GenBank/DDBJ whole genome shotgun (WGS) entry which is preliminary data.</text>
</comment>
<evidence type="ECO:0000313" key="3">
    <source>
        <dbReference type="Proteomes" id="UP001600888"/>
    </source>
</evidence>
<proteinExistence type="predicted"/>